<protein>
    <recommendedName>
        <fullName evidence="7">Cytosine-specific methyltransferase</fullName>
        <ecNumber evidence="7">2.1.1.37</ecNumber>
    </recommendedName>
</protein>
<dbReference type="PRINTS" id="PR00105">
    <property type="entry name" value="C5METTRFRASE"/>
</dbReference>
<dbReference type="SUPFAM" id="SSF53335">
    <property type="entry name" value="S-adenosyl-L-methionine-dependent methyltransferases"/>
    <property type="match status" value="1"/>
</dbReference>
<evidence type="ECO:0000256" key="6">
    <source>
        <dbReference type="RuleBase" id="RU000416"/>
    </source>
</evidence>
<dbReference type="EC" id="2.1.1.37" evidence="7"/>
<dbReference type="NCBIfam" id="TIGR00675">
    <property type="entry name" value="dcm"/>
    <property type="match status" value="1"/>
</dbReference>
<comment type="catalytic activity">
    <reaction evidence="7">
        <text>a 2'-deoxycytidine in DNA + S-adenosyl-L-methionine = a 5-methyl-2'-deoxycytidine in DNA + S-adenosyl-L-homocysteine + H(+)</text>
        <dbReference type="Rhea" id="RHEA:13681"/>
        <dbReference type="Rhea" id="RHEA-COMP:11369"/>
        <dbReference type="Rhea" id="RHEA-COMP:11370"/>
        <dbReference type="ChEBI" id="CHEBI:15378"/>
        <dbReference type="ChEBI" id="CHEBI:57856"/>
        <dbReference type="ChEBI" id="CHEBI:59789"/>
        <dbReference type="ChEBI" id="CHEBI:85452"/>
        <dbReference type="ChEBI" id="CHEBI:85454"/>
        <dbReference type="EC" id="2.1.1.37"/>
    </reaction>
</comment>
<keyword evidence="3 5" id="KW-0949">S-adenosyl-L-methionine</keyword>
<feature type="active site" evidence="5">
    <location>
        <position position="73"/>
    </location>
</feature>
<dbReference type="Gene3D" id="3.40.50.150">
    <property type="entry name" value="Vaccinia Virus protein VP39"/>
    <property type="match status" value="1"/>
</dbReference>
<dbReference type="GO" id="GO:0032259">
    <property type="term" value="P:methylation"/>
    <property type="evidence" value="ECO:0007669"/>
    <property type="project" value="UniProtKB-KW"/>
</dbReference>
<dbReference type="PROSITE" id="PS00094">
    <property type="entry name" value="C5_MTASE_1"/>
    <property type="match status" value="1"/>
</dbReference>
<dbReference type="Proteomes" id="UP000323646">
    <property type="component" value="Unassembled WGS sequence"/>
</dbReference>
<dbReference type="InterPro" id="IPR029063">
    <property type="entry name" value="SAM-dependent_MTases_sf"/>
</dbReference>
<dbReference type="EMBL" id="VTOY01000017">
    <property type="protein sequence ID" value="TYZ20087.1"/>
    <property type="molecule type" value="Genomic_DNA"/>
</dbReference>
<evidence type="ECO:0000256" key="7">
    <source>
        <dbReference type="RuleBase" id="RU000417"/>
    </source>
</evidence>
<dbReference type="GO" id="GO:0009307">
    <property type="term" value="P:DNA restriction-modification system"/>
    <property type="evidence" value="ECO:0007669"/>
    <property type="project" value="UniProtKB-KW"/>
</dbReference>
<proteinExistence type="inferred from homology"/>
<dbReference type="CDD" id="cd00315">
    <property type="entry name" value="Cyt_C5_DNA_methylase"/>
    <property type="match status" value="1"/>
</dbReference>
<evidence type="ECO:0000313" key="8">
    <source>
        <dbReference type="EMBL" id="TYZ20087.1"/>
    </source>
</evidence>
<dbReference type="PROSITE" id="PS00095">
    <property type="entry name" value="C5_MTASE_2"/>
    <property type="match status" value="1"/>
</dbReference>
<dbReference type="PANTHER" id="PTHR46098">
    <property type="entry name" value="TRNA (CYTOSINE(38)-C(5))-METHYLTRANSFERASE"/>
    <property type="match status" value="1"/>
</dbReference>
<keyword evidence="1 5" id="KW-0489">Methyltransferase</keyword>
<comment type="caution">
    <text evidence="8">The sequence shown here is derived from an EMBL/GenBank/DDBJ whole genome shotgun (WGS) entry which is preliminary data.</text>
</comment>
<evidence type="ECO:0000256" key="5">
    <source>
        <dbReference type="PROSITE-ProRule" id="PRU01016"/>
    </source>
</evidence>
<evidence type="ECO:0000256" key="2">
    <source>
        <dbReference type="ARBA" id="ARBA00022679"/>
    </source>
</evidence>
<reference evidence="8 9" key="1">
    <citation type="submission" date="2019-08" db="EMBL/GenBank/DDBJ databases">
        <title>Selenomonas sp. mPRGC5 and Selenomonas sp. mPRGC8 isolated from ruminal fluid of dairy goat (Capra hircus).</title>
        <authorList>
            <person name="Poothong S."/>
            <person name="Nuengjamnong C."/>
            <person name="Tanasupawat S."/>
        </authorList>
    </citation>
    <scope>NUCLEOTIDE SEQUENCE [LARGE SCALE GENOMIC DNA]</scope>
    <source>
        <strain evidence="9">mPRGC5</strain>
    </source>
</reference>
<dbReference type="AlphaFoldDB" id="A0A5D6VX88"/>
<dbReference type="InterPro" id="IPR050750">
    <property type="entry name" value="C5-MTase"/>
</dbReference>
<dbReference type="PROSITE" id="PS51679">
    <property type="entry name" value="SAM_MT_C5"/>
    <property type="match status" value="1"/>
</dbReference>
<dbReference type="Gene3D" id="3.90.120.10">
    <property type="entry name" value="DNA Methylase, subunit A, domain 2"/>
    <property type="match status" value="1"/>
</dbReference>
<sequence length="329" mass="37384">MYTIASFFAGVGGIDLGFEQTGKCKTVYANEFDPYAAETFELNFPLKVDVRDINEVSDKDVPNTDIIIGGFPCQAFSVAGLRQGFDDEKGRGELFFQLARMLKHKKPVAALFENVKNLVGHDNGNTFRVISDKLKQLGYHADSRVLNAMHYGNMAQNRERIYIVAFRDEKALHNFEWPEPIKLEKSVKDVIDFDNKVPDKYYYTEGKYKGDIYQQLKEAMKDEDLEHPAIYQWRRKYVRQNKSGVVPTLTANQGEGGHNVCIVKTAQGIRKMTPRECFNTQGFDSKTFKLPNQSDTRLYKQAGNSVCVPVIHRIAEAMVKALDSQKNNG</sequence>
<dbReference type="PANTHER" id="PTHR46098:SF1">
    <property type="entry name" value="TRNA (CYTOSINE(38)-C(5))-METHYLTRANSFERASE"/>
    <property type="match status" value="1"/>
</dbReference>
<keyword evidence="4" id="KW-0680">Restriction system</keyword>
<evidence type="ECO:0000313" key="9">
    <source>
        <dbReference type="Proteomes" id="UP000323646"/>
    </source>
</evidence>
<dbReference type="InterPro" id="IPR018117">
    <property type="entry name" value="C5_DNA_meth_AS"/>
</dbReference>
<dbReference type="InterPro" id="IPR031303">
    <property type="entry name" value="C5_meth_CS"/>
</dbReference>
<dbReference type="Pfam" id="PF00145">
    <property type="entry name" value="DNA_methylase"/>
    <property type="match status" value="1"/>
</dbReference>
<organism evidence="8 9">
    <name type="scientific">Selenomonas ruminis</name>
    <dbReference type="NCBI Taxonomy" id="2593411"/>
    <lineage>
        <taxon>Bacteria</taxon>
        <taxon>Bacillati</taxon>
        <taxon>Bacillota</taxon>
        <taxon>Negativicutes</taxon>
        <taxon>Selenomonadales</taxon>
        <taxon>Selenomonadaceae</taxon>
        <taxon>Selenomonas</taxon>
    </lineage>
</organism>
<name>A0A5D6VX88_9FIRM</name>
<evidence type="ECO:0000256" key="4">
    <source>
        <dbReference type="ARBA" id="ARBA00022747"/>
    </source>
</evidence>
<keyword evidence="2 5" id="KW-0808">Transferase</keyword>
<evidence type="ECO:0000256" key="3">
    <source>
        <dbReference type="ARBA" id="ARBA00022691"/>
    </source>
</evidence>
<dbReference type="OrthoDB" id="9813719at2"/>
<comment type="similarity">
    <text evidence="5 6">Belongs to the class I-like SAM-binding methyltransferase superfamily. C5-methyltransferase family.</text>
</comment>
<dbReference type="RefSeq" id="WP_149172308.1">
    <property type="nucleotide sequence ID" value="NZ_VTOY01000017.1"/>
</dbReference>
<evidence type="ECO:0000256" key="1">
    <source>
        <dbReference type="ARBA" id="ARBA00022603"/>
    </source>
</evidence>
<dbReference type="InterPro" id="IPR001525">
    <property type="entry name" value="C5_MeTfrase"/>
</dbReference>
<keyword evidence="9" id="KW-1185">Reference proteome</keyword>
<gene>
    <name evidence="8" type="ORF">FZ040_12530</name>
</gene>
<dbReference type="GO" id="GO:0003886">
    <property type="term" value="F:DNA (cytosine-5-)-methyltransferase activity"/>
    <property type="evidence" value="ECO:0007669"/>
    <property type="project" value="UniProtKB-EC"/>
</dbReference>
<accession>A0A5D6VX88</accession>